<name>A0A967E8Z2_9FLAO</name>
<evidence type="ECO:0000259" key="4">
    <source>
        <dbReference type="PROSITE" id="PS01124"/>
    </source>
</evidence>
<protein>
    <submittedName>
        <fullName evidence="5">Helix-turn-helix transcriptional regulator</fullName>
    </submittedName>
</protein>
<dbReference type="InterPro" id="IPR054015">
    <property type="entry name" value="ExsA-like_N"/>
</dbReference>
<reference evidence="5" key="2">
    <citation type="submission" date="2020-03" db="EMBL/GenBank/DDBJ databases">
        <title>Flavobacteriaceae bacterium strain TP-CH-4, a member of the family Flavobacteriaceae isolated from a deep-sea seamount.</title>
        <authorList>
            <person name="Zhang D.-C."/>
        </authorList>
    </citation>
    <scope>NUCLEOTIDE SEQUENCE</scope>
    <source>
        <strain evidence="5">TP-CH-4</strain>
    </source>
</reference>
<dbReference type="PRINTS" id="PR00032">
    <property type="entry name" value="HTHARAC"/>
</dbReference>
<evidence type="ECO:0000256" key="2">
    <source>
        <dbReference type="ARBA" id="ARBA00023125"/>
    </source>
</evidence>
<dbReference type="PANTHER" id="PTHR43280:SF2">
    <property type="entry name" value="HTH-TYPE TRANSCRIPTIONAL REGULATOR EXSA"/>
    <property type="match status" value="1"/>
</dbReference>
<comment type="caution">
    <text evidence="5">The sequence shown here is derived from an EMBL/GenBank/DDBJ whole genome shotgun (WGS) entry which is preliminary data.</text>
</comment>
<dbReference type="SMART" id="SM00342">
    <property type="entry name" value="HTH_ARAC"/>
    <property type="match status" value="1"/>
</dbReference>
<sequence length="290" mass="33873">MIKHYQQFDLFGKKIFEKAIIEPPFRGFYHMPNEACFFYLKEGSCNLFAPSSKVKMKIKEGVVLQCGNYLFEMLSSGESTYGEALAVHLHPEVLKMIYDKEFPDFLLEVDKVRPLRMERYPATELLRNYIENLEFYFDNPHLVSDELLKLKLKELILLLARTDNAETVRTVLASLFSSDEIGFKEVIEKNVYNNLNLEELAQLANLSLSSFKREFKKHYKSPPAKYIKKRKLEKASKLLKGTRMRISDIAYDCGFSDLAHFSKSFQRNFQLSPTSYRTDLMTRSMTETNK</sequence>
<evidence type="ECO:0000313" key="6">
    <source>
        <dbReference type="Proteomes" id="UP000707206"/>
    </source>
</evidence>
<dbReference type="Pfam" id="PF12833">
    <property type="entry name" value="HTH_18"/>
    <property type="match status" value="1"/>
</dbReference>
<dbReference type="GO" id="GO:0043565">
    <property type="term" value="F:sequence-specific DNA binding"/>
    <property type="evidence" value="ECO:0007669"/>
    <property type="project" value="InterPro"/>
</dbReference>
<keyword evidence="6" id="KW-1185">Reference proteome</keyword>
<dbReference type="SUPFAM" id="SSF46689">
    <property type="entry name" value="Homeodomain-like"/>
    <property type="match status" value="2"/>
</dbReference>
<dbReference type="InterPro" id="IPR018062">
    <property type="entry name" value="HTH_AraC-typ_CS"/>
</dbReference>
<dbReference type="Pfam" id="PF22200">
    <property type="entry name" value="ExsA_N"/>
    <property type="match status" value="1"/>
</dbReference>
<dbReference type="RefSeq" id="WP_152572508.1">
    <property type="nucleotide sequence ID" value="NZ_VIKU02000001.1"/>
</dbReference>
<gene>
    <name evidence="5" type="ORF">FK220_001475</name>
</gene>
<dbReference type="InterPro" id="IPR018060">
    <property type="entry name" value="HTH_AraC"/>
</dbReference>
<keyword evidence="1" id="KW-0805">Transcription regulation</keyword>
<dbReference type="PANTHER" id="PTHR43280">
    <property type="entry name" value="ARAC-FAMILY TRANSCRIPTIONAL REGULATOR"/>
    <property type="match status" value="1"/>
</dbReference>
<keyword evidence="2" id="KW-0238">DNA-binding</keyword>
<dbReference type="PROSITE" id="PS01124">
    <property type="entry name" value="HTH_ARAC_FAMILY_2"/>
    <property type="match status" value="1"/>
</dbReference>
<dbReference type="Gene3D" id="1.10.10.60">
    <property type="entry name" value="Homeodomain-like"/>
    <property type="match status" value="2"/>
</dbReference>
<dbReference type="InterPro" id="IPR009057">
    <property type="entry name" value="Homeodomain-like_sf"/>
</dbReference>
<organism evidence="5 6">
    <name type="scientific">Pelagihabitans pacificus</name>
    <dbReference type="NCBI Taxonomy" id="2696054"/>
    <lineage>
        <taxon>Bacteria</taxon>
        <taxon>Pseudomonadati</taxon>
        <taxon>Bacteroidota</taxon>
        <taxon>Flavobacteriia</taxon>
        <taxon>Flavobacteriales</taxon>
        <taxon>Flavobacteriaceae</taxon>
        <taxon>Pelagihabitans</taxon>
    </lineage>
</organism>
<feature type="domain" description="HTH araC/xylS-type" evidence="4">
    <location>
        <begin position="181"/>
        <end position="279"/>
    </location>
</feature>
<proteinExistence type="predicted"/>
<dbReference type="Proteomes" id="UP000707206">
    <property type="component" value="Unassembled WGS sequence"/>
</dbReference>
<accession>A0A967E8Z2</accession>
<dbReference type="GO" id="GO:0003700">
    <property type="term" value="F:DNA-binding transcription factor activity"/>
    <property type="evidence" value="ECO:0007669"/>
    <property type="project" value="InterPro"/>
</dbReference>
<dbReference type="InterPro" id="IPR020449">
    <property type="entry name" value="Tscrpt_reg_AraC-type_HTH"/>
</dbReference>
<evidence type="ECO:0000313" key="5">
    <source>
        <dbReference type="EMBL" id="NHF57991.1"/>
    </source>
</evidence>
<dbReference type="PROSITE" id="PS00041">
    <property type="entry name" value="HTH_ARAC_FAMILY_1"/>
    <property type="match status" value="1"/>
</dbReference>
<evidence type="ECO:0000256" key="3">
    <source>
        <dbReference type="ARBA" id="ARBA00023163"/>
    </source>
</evidence>
<dbReference type="AlphaFoldDB" id="A0A967E8Z2"/>
<dbReference type="EMBL" id="VIKU02000001">
    <property type="protein sequence ID" value="NHF57991.1"/>
    <property type="molecule type" value="Genomic_DNA"/>
</dbReference>
<evidence type="ECO:0000256" key="1">
    <source>
        <dbReference type="ARBA" id="ARBA00023015"/>
    </source>
</evidence>
<reference evidence="5" key="1">
    <citation type="submission" date="2019-07" db="EMBL/GenBank/DDBJ databases">
        <authorList>
            <person name="De-Chao Zhang Q."/>
        </authorList>
    </citation>
    <scope>NUCLEOTIDE SEQUENCE</scope>
    <source>
        <strain evidence="5">TP-CH-4</strain>
    </source>
</reference>
<keyword evidence="3" id="KW-0804">Transcription</keyword>